<reference evidence="2 3" key="1">
    <citation type="submission" date="2020-02" db="EMBL/GenBank/DDBJ databases">
        <authorList>
            <person name="Li G."/>
        </authorList>
    </citation>
    <scope>NUCLEOTIDE SEQUENCE [LARGE SCALE GENOMIC DNA]</scope>
    <source>
        <strain evidence="2 3">DSM 102029</strain>
    </source>
</reference>
<evidence type="ECO:0000313" key="3">
    <source>
        <dbReference type="Proteomes" id="UP000464751"/>
    </source>
</evidence>
<evidence type="ECO:0000256" key="1">
    <source>
        <dbReference type="SAM" id="Phobius"/>
    </source>
</evidence>
<dbReference type="GO" id="GO:0015128">
    <property type="term" value="F:gluconate transmembrane transporter activity"/>
    <property type="evidence" value="ECO:0007669"/>
    <property type="project" value="InterPro"/>
</dbReference>
<dbReference type="Proteomes" id="UP000464751">
    <property type="component" value="Chromosome"/>
</dbReference>
<feature type="transmembrane region" description="Helical" evidence="1">
    <location>
        <begin position="166"/>
        <end position="188"/>
    </location>
</feature>
<dbReference type="EMBL" id="CP048630">
    <property type="protein sequence ID" value="QIB34937.1"/>
    <property type="molecule type" value="Genomic_DNA"/>
</dbReference>
<feature type="transmembrane region" description="Helical" evidence="1">
    <location>
        <begin position="258"/>
        <end position="281"/>
    </location>
</feature>
<evidence type="ECO:0000313" key="2">
    <source>
        <dbReference type="EMBL" id="QIB34937.1"/>
    </source>
</evidence>
<gene>
    <name evidence="2" type="ORF">G3A50_15370</name>
</gene>
<organism evidence="2 3">
    <name type="scientific">Ancylobacter pratisalsi</name>
    <dbReference type="NCBI Taxonomy" id="1745854"/>
    <lineage>
        <taxon>Bacteria</taxon>
        <taxon>Pseudomonadati</taxon>
        <taxon>Pseudomonadota</taxon>
        <taxon>Alphaproteobacteria</taxon>
        <taxon>Hyphomicrobiales</taxon>
        <taxon>Xanthobacteraceae</taxon>
        <taxon>Ancylobacter</taxon>
    </lineage>
</organism>
<dbReference type="GO" id="GO:0005886">
    <property type="term" value="C:plasma membrane"/>
    <property type="evidence" value="ECO:0007669"/>
    <property type="project" value="TreeGrafter"/>
</dbReference>
<dbReference type="PANTHER" id="PTHR30354">
    <property type="entry name" value="GNT FAMILY GLUCONATE TRANSPORTER"/>
    <property type="match status" value="1"/>
</dbReference>
<dbReference type="RefSeq" id="WP_163076082.1">
    <property type="nucleotide sequence ID" value="NZ_CP048630.1"/>
</dbReference>
<feature type="transmembrane region" description="Helical" evidence="1">
    <location>
        <begin position="293"/>
        <end position="310"/>
    </location>
</feature>
<feature type="transmembrane region" description="Helical" evidence="1">
    <location>
        <begin position="418"/>
        <end position="443"/>
    </location>
</feature>
<feature type="transmembrane region" description="Helical" evidence="1">
    <location>
        <begin position="218"/>
        <end position="238"/>
    </location>
</feature>
<proteinExistence type="predicted"/>
<keyword evidence="1" id="KW-0472">Membrane</keyword>
<feature type="transmembrane region" description="Helical" evidence="1">
    <location>
        <begin position="330"/>
        <end position="348"/>
    </location>
</feature>
<name>A0A6P1YNA5_9HYPH</name>
<sequence length="444" mass="44484">MSLHQAAYFIVALVLFVLTVARGRLQLFLALTVAAIGFGYAAGMSTAHVGKAFSLGFGQTVNALGLTVVGAAFIAAIADAAGATGFLAEKARGWRTRSLPLAILGLVAGIASTPAAAFAVLSPLRRAISDSPRGALVLGLALSGSHGVLIPAPVMLASATILGADWALAAGIGLPLAALLVLVGTLFARPAASGEAAAVAMESDDLIDGSRLHAPRRAMAALVAVSLVLVAMLAVQSLGDIASEPLGGGSNREFLIALGRPVILLLVGTGLMLVLSGHWTAKGFSEEGWAGRALVRAASLVLLVGAAGGLQKIAQETGMAEMNAERLLGWAPPGPLALLLPFALAAIVKTLQGSSLVAAITAAGMMMELVGPLGLDDPAGRTLAALGVGAGAMCAPHINDGFFWLVSRAGRLGPGAGLARLSLGAVLQGLVAITALMLIRLIAT</sequence>
<feature type="transmembrane region" description="Helical" evidence="1">
    <location>
        <begin position="61"/>
        <end position="87"/>
    </location>
</feature>
<feature type="transmembrane region" description="Helical" evidence="1">
    <location>
        <begin position="134"/>
        <end position="154"/>
    </location>
</feature>
<dbReference type="KEGG" id="apra:G3A50_15370"/>
<dbReference type="Pfam" id="PF02447">
    <property type="entry name" value="GntP_permease"/>
    <property type="match status" value="1"/>
</dbReference>
<feature type="transmembrane region" description="Helical" evidence="1">
    <location>
        <begin position="27"/>
        <end position="49"/>
    </location>
</feature>
<keyword evidence="3" id="KW-1185">Reference proteome</keyword>
<protein>
    <submittedName>
        <fullName evidence="2">GntP family permease</fullName>
    </submittedName>
</protein>
<dbReference type="PANTHER" id="PTHR30354:SF11">
    <property type="entry name" value="PERMEASE"/>
    <property type="match status" value="1"/>
</dbReference>
<accession>A0A6P1YNA5</accession>
<keyword evidence="1" id="KW-1133">Transmembrane helix</keyword>
<feature type="transmembrane region" description="Helical" evidence="1">
    <location>
        <begin position="355"/>
        <end position="375"/>
    </location>
</feature>
<feature type="transmembrane region" description="Helical" evidence="1">
    <location>
        <begin position="99"/>
        <end position="122"/>
    </location>
</feature>
<keyword evidence="1" id="KW-0812">Transmembrane</keyword>
<feature type="transmembrane region" description="Helical" evidence="1">
    <location>
        <begin position="5"/>
        <end position="21"/>
    </location>
</feature>
<dbReference type="InterPro" id="IPR003474">
    <property type="entry name" value="Glcn_transporter"/>
</dbReference>
<dbReference type="AlphaFoldDB" id="A0A6P1YNA5"/>